<evidence type="ECO:0000313" key="2">
    <source>
        <dbReference type="Proteomes" id="UP000466931"/>
    </source>
</evidence>
<organism evidence="1 2">
    <name type="scientific">Mycolicibacterium confluentis</name>
    <dbReference type="NCBI Taxonomy" id="28047"/>
    <lineage>
        <taxon>Bacteria</taxon>
        <taxon>Bacillati</taxon>
        <taxon>Actinomycetota</taxon>
        <taxon>Actinomycetes</taxon>
        <taxon>Mycobacteriales</taxon>
        <taxon>Mycobacteriaceae</taxon>
        <taxon>Mycolicibacterium</taxon>
    </lineage>
</organism>
<dbReference type="GO" id="GO:0016491">
    <property type="term" value="F:oxidoreductase activity"/>
    <property type="evidence" value="ECO:0007669"/>
    <property type="project" value="InterPro"/>
</dbReference>
<dbReference type="PANTHER" id="PTHR23026:SF123">
    <property type="entry name" value="NAD(P)H NITROREDUCTASE RV3131-RELATED"/>
    <property type="match status" value="1"/>
</dbReference>
<reference evidence="1" key="1">
    <citation type="journal article" date="2019" name="Emerg. Microbes Infect.">
        <title>Comprehensive subspecies identification of 175 nontuberculous mycobacteria species based on 7547 genomic profiles.</title>
        <authorList>
            <person name="Matsumoto Y."/>
            <person name="Kinjo T."/>
            <person name="Motooka D."/>
            <person name="Nabeya D."/>
            <person name="Jung N."/>
            <person name="Uechi K."/>
            <person name="Horii T."/>
            <person name="Iida T."/>
            <person name="Fujita J."/>
            <person name="Nakamura S."/>
        </authorList>
    </citation>
    <scope>NUCLEOTIDE SEQUENCE [LARGE SCALE GENOMIC DNA]</scope>
    <source>
        <strain evidence="1">JCM 13671</strain>
    </source>
</reference>
<evidence type="ECO:0000313" key="1">
    <source>
        <dbReference type="EMBL" id="BBZ33028.1"/>
    </source>
</evidence>
<accession>A0A7I7XUU5</accession>
<dbReference type="RefSeq" id="WP_085152451.1">
    <property type="nucleotide sequence ID" value="NZ_AP022612.1"/>
</dbReference>
<dbReference type="AlphaFoldDB" id="A0A7I7XUU5"/>
<proteinExistence type="predicted"/>
<dbReference type="OrthoDB" id="8156917at2"/>
<gene>
    <name evidence="1" type="primary">acg_1</name>
    <name evidence="1" type="ORF">MCNF_16330</name>
</gene>
<dbReference type="PANTHER" id="PTHR23026">
    <property type="entry name" value="NADPH NITROREDUCTASE"/>
    <property type="match status" value="1"/>
</dbReference>
<dbReference type="Proteomes" id="UP000466931">
    <property type="component" value="Chromosome"/>
</dbReference>
<dbReference type="EMBL" id="AP022612">
    <property type="protein sequence ID" value="BBZ33028.1"/>
    <property type="molecule type" value="Genomic_DNA"/>
</dbReference>
<protein>
    <submittedName>
        <fullName evidence="1">Putative NAD(P)H nitroreductase acg</fullName>
    </submittedName>
</protein>
<reference evidence="1" key="2">
    <citation type="submission" date="2020-02" db="EMBL/GenBank/DDBJ databases">
        <authorList>
            <person name="Matsumoto Y."/>
            <person name="Motooka D."/>
            <person name="Nakamura S."/>
        </authorList>
    </citation>
    <scope>NUCLEOTIDE SEQUENCE</scope>
    <source>
        <strain evidence="1">JCM 13671</strain>
    </source>
</reference>
<dbReference type="SUPFAM" id="SSF55469">
    <property type="entry name" value="FMN-dependent nitroreductase-like"/>
    <property type="match status" value="2"/>
</dbReference>
<dbReference type="NCBIfam" id="NF047509">
    <property type="entry name" value="Rv3131_FMN_oxido"/>
    <property type="match status" value="1"/>
</dbReference>
<dbReference type="Gene3D" id="3.40.109.10">
    <property type="entry name" value="NADH Oxidase"/>
    <property type="match status" value="1"/>
</dbReference>
<sequence>MAAMTLTADVLRDAVGLACRAPSYHNSQPWRWVADGAKLQLFLDRSHVVANDHSGRQALLSCGAALDHVQVAMAAQGWQAHVELLPNPNNLDHLATLGFTELVAVTDGHRRLAEAISRRRTDRLPFGPVPDWERFEERLRSRIDTSFALLDVISDADRPQLVAATEFVDALRLYDSQYFRTLQWWTTPYEADEGIPYSALVSAAEDDRVGVGRTFPVAPHSNRRAQIPEDRSAIVVLSAHEDTRRDILECGSALSTVLLEATLAGLASCPLTHLTEMATGRHIVSQLTDREYPQVLVRIGSAPAGEEPPPQTRRRPLADVLTVTT</sequence>
<name>A0A7I7XUU5_9MYCO</name>
<dbReference type="InterPro" id="IPR000415">
    <property type="entry name" value="Nitroreductase-like"/>
</dbReference>
<dbReference type="InterPro" id="IPR050627">
    <property type="entry name" value="Nitroreductase/BluB"/>
</dbReference>
<keyword evidence="2" id="KW-1185">Reference proteome</keyword>